<feature type="compositionally biased region" description="Low complexity" evidence="1">
    <location>
        <begin position="148"/>
        <end position="164"/>
    </location>
</feature>
<evidence type="ECO:0000313" key="3">
    <source>
        <dbReference type="Proteomes" id="UP000467700"/>
    </source>
</evidence>
<feature type="compositionally biased region" description="Basic and acidic residues" evidence="1">
    <location>
        <begin position="167"/>
        <end position="182"/>
    </location>
</feature>
<accession>A0A8S0W708</accession>
<gene>
    <name evidence="2" type="ORF">AAE3_LOCUS7543</name>
</gene>
<reference evidence="2 3" key="1">
    <citation type="submission" date="2020-01" db="EMBL/GenBank/DDBJ databases">
        <authorList>
            <person name="Gupta K D."/>
        </authorList>
    </citation>
    <scope>NUCLEOTIDE SEQUENCE [LARGE SCALE GENOMIC DNA]</scope>
</reference>
<dbReference type="OrthoDB" id="3041413at2759"/>
<dbReference type="AlphaFoldDB" id="A0A8S0W708"/>
<organism evidence="2 3">
    <name type="scientific">Cyclocybe aegerita</name>
    <name type="common">Black poplar mushroom</name>
    <name type="synonym">Agrocybe aegerita</name>
    <dbReference type="NCBI Taxonomy" id="1973307"/>
    <lineage>
        <taxon>Eukaryota</taxon>
        <taxon>Fungi</taxon>
        <taxon>Dikarya</taxon>
        <taxon>Basidiomycota</taxon>
        <taxon>Agaricomycotina</taxon>
        <taxon>Agaricomycetes</taxon>
        <taxon>Agaricomycetidae</taxon>
        <taxon>Agaricales</taxon>
        <taxon>Agaricineae</taxon>
        <taxon>Bolbitiaceae</taxon>
        <taxon>Cyclocybe</taxon>
    </lineage>
</organism>
<proteinExistence type="predicted"/>
<comment type="caution">
    <text evidence="2">The sequence shown here is derived from an EMBL/GenBank/DDBJ whole genome shotgun (WGS) entry which is preliminary data.</text>
</comment>
<name>A0A8S0W708_CYCAE</name>
<evidence type="ECO:0000313" key="2">
    <source>
        <dbReference type="EMBL" id="CAA7265378.1"/>
    </source>
</evidence>
<sequence length="563" mass="63041">MLPLWKKYSLEEELFEAAFVLCRPLVKGAFNSAQAEYDSFPPIDQTWNTGCVLSVWDSDLAETWIEKNYDRALLVRLRKSGAEGPFPSMLTLESAALTVFATLSGPLIRTAEELAKISGFPVIVRPLEEYPSRLRAGANMQNRFTAKSQPSRSSSPQSDTQRTTIHAQDEETKAPERRPENRDTEDEEGQGPPPPPPPLLHGANSQEIVHTTGTTLKFSRNAQDCGSSIQLTTQLKLYPPNEREPRVPFFGIERVPEPYIKSHIRLEFKSDDSTEIDSGLGSVGVLAKSPSYLKAAYLDDIEHVRIAGGKPSQSFNVVEGKNTTPSTEAEDVQRSEILLTDFLRMDSDWEDTTSCYRGVNTRIRRRGTSELPASGTAVEVKYVVDVAVRSLDREEIPNVSFIYCHQIHCWVKGESKAGIKGIALLAAHIIPNMFIEEPLNISHCGEVDLRNSNIGQTSEDKELASTRWQTVKDHFTRGITKVPGVQQGLGLYRSIFSFRNRKTKSKEQDSSRVCETVGWDYTKKTWCYPIWPKLDFELQPSLPGSKATWVLKWGDGDGVDRTS</sequence>
<evidence type="ECO:0000256" key="1">
    <source>
        <dbReference type="SAM" id="MobiDB-lite"/>
    </source>
</evidence>
<feature type="region of interest" description="Disordered" evidence="1">
    <location>
        <begin position="144"/>
        <end position="203"/>
    </location>
</feature>
<keyword evidence="3" id="KW-1185">Reference proteome</keyword>
<dbReference type="EMBL" id="CACVBS010000048">
    <property type="protein sequence ID" value="CAA7265378.1"/>
    <property type="molecule type" value="Genomic_DNA"/>
</dbReference>
<protein>
    <submittedName>
        <fullName evidence="2">Uncharacterized protein</fullName>
    </submittedName>
</protein>
<dbReference type="Proteomes" id="UP000467700">
    <property type="component" value="Unassembled WGS sequence"/>
</dbReference>